<proteinExistence type="predicted"/>
<protein>
    <submittedName>
        <fullName evidence="2">Uncharacterized protein</fullName>
    </submittedName>
</protein>
<organism evidence="2 3">
    <name type="scientific">Gossypium arboreum</name>
    <name type="common">Tree cotton</name>
    <name type="synonym">Gossypium nanking</name>
    <dbReference type="NCBI Taxonomy" id="29729"/>
    <lineage>
        <taxon>Eukaryota</taxon>
        <taxon>Viridiplantae</taxon>
        <taxon>Streptophyta</taxon>
        <taxon>Embryophyta</taxon>
        <taxon>Tracheophyta</taxon>
        <taxon>Spermatophyta</taxon>
        <taxon>Magnoliopsida</taxon>
        <taxon>eudicotyledons</taxon>
        <taxon>Gunneridae</taxon>
        <taxon>Pentapetalae</taxon>
        <taxon>rosids</taxon>
        <taxon>malvids</taxon>
        <taxon>Malvales</taxon>
        <taxon>Malvaceae</taxon>
        <taxon>Malvoideae</taxon>
        <taxon>Gossypium</taxon>
    </lineage>
</organism>
<name>A0ABR0P4L9_GOSAR</name>
<feature type="compositionally biased region" description="Polar residues" evidence="1">
    <location>
        <begin position="14"/>
        <end position="31"/>
    </location>
</feature>
<evidence type="ECO:0000313" key="2">
    <source>
        <dbReference type="EMBL" id="KAK5813271.1"/>
    </source>
</evidence>
<keyword evidence="3" id="KW-1185">Reference proteome</keyword>
<evidence type="ECO:0000256" key="1">
    <source>
        <dbReference type="SAM" id="MobiDB-lite"/>
    </source>
</evidence>
<evidence type="ECO:0000313" key="3">
    <source>
        <dbReference type="Proteomes" id="UP001358586"/>
    </source>
</evidence>
<dbReference type="EMBL" id="JARKNE010000008">
    <property type="protein sequence ID" value="KAK5813271.1"/>
    <property type="molecule type" value="Genomic_DNA"/>
</dbReference>
<dbReference type="Proteomes" id="UP001358586">
    <property type="component" value="Chromosome 8"/>
</dbReference>
<gene>
    <name evidence="2" type="ORF">PVK06_028719</name>
</gene>
<feature type="region of interest" description="Disordered" evidence="1">
    <location>
        <begin position="1"/>
        <end position="31"/>
    </location>
</feature>
<accession>A0ABR0P4L9</accession>
<sequence length="130" mass="14557">MDAKFDVSLDEMDFSTTQSQLPKPNQDGSTFSKKKKRFLMEGMWVTSDNNPASMVELLEWLNSVPLGLGGTCVRQKKVDDSKGKRVVGGTGVEKKGMRRPIDYFMSNEGLKCITTKEKDEGLEVSWSLVE</sequence>
<comment type="caution">
    <text evidence="2">The sequence shown here is derived from an EMBL/GenBank/DDBJ whole genome shotgun (WGS) entry which is preliminary data.</text>
</comment>
<reference evidence="2 3" key="1">
    <citation type="submission" date="2023-03" db="EMBL/GenBank/DDBJ databases">
        <title>WGS of Gossypium arboreum.</title>
        <authorList>
            <person name="Yu D."/>
        </authorList>
    </citation>
    <scope>NUCLEOTIDE SEQUENCE [LARGE SCALE GENOMIC DNA]</scope>
    <source>
        <tissue evidence="2">Leaf</tissue>
    </source>
</reference>